<organism evidence="8 9">
    <name type="scientific">Coprinopsis cinerea (strain Okayama-7 / 130 / ATCC MYA-4618 / FGSC 9003)</name>
    <name type="common">Inky cap fungus</name>
    <name type="synonym">Hormographiella aspergillata</name>
    <dbReference type="NCBI Taxonomy" id="240176"/>
    <lineage>
        <taxon>Eukaryota</taxon>
        <taxon>Fungi</taxon>
        <taxon>Dikarya</taxon>
        <taxon>Basidiomycota</taxon>
        <taxon>Agaricomycotina</taxon>
        <taxon>Agaricomycetes</taxon>
        <taxon>Agaricomycetidae</taxon>
        <taxon>Agaricales</taxon>
        <taxon>Agaricineae</taxon>
        <taxon>Psathyrellaceae</taxon>
        <taxon>Coprinopsis</taxon>
    </lineage>
</organism>
<dbReference type="InterPro" id="IPR036259">
    <property type="entry name" value="MFS_trans_sf"/>
</dbReference>
<evidence type="ECO:0000256" key="3">
    <source>
        <dbReference type="ARBA" id="ARBA00022692"/>
    </source>
</evidence>
<gene>
    <name evidence="8" type="ORF">CC1G_14315</name>
</gene>
<dbReference type="InterPro" id="IPR011701">
    <property type="entry name" value="MFS"/>
</dbReference>
<proteinExistence type="predicted"/>
<keyword evidence="5 7" id="KW-0472">Membrane</keyword>
<feature type="transmembrane region" description="Helical" evidence="7">
    <location>
        <begin position="422"/>
        <end position="444"/>
    </location>
</feature>
<dbReference type="Pfam" id="PF07690">
    <property type="entry name" value="MFS_1"/>
    <property type="match status" value="1"/>
</dbReference>
<feature type="transmembrane region" description="Helical" evidence="7">
    <location>
        <begin position="61"/>
        <end position="78"/>
    </location>
</feature>
<dbReference type="PANTHER" id="PTHR43791:SF36">
    <property type="entry name" value="TRANSPORTER, PUTATIVE (AFU_ORTHOLOGUE AFUA_6G08340)-RELATED"/>
    <property type="match status" value="1"/>
</dbReference>
<dbReference type="eggNOG" id="KOG2533">
    <property type="taxonomic scope" value="Eukaryota"/>
</dbReference>
<comment type="subcellular location">
    <subcellularLocation>
        <location evidence="1">Membrane</location>
        <topology evidence="1">Multi-pass membrane protein</topology>
    </subcellularLocation>
</comment>
<dbReference type="EMBL" id="AACS02000004">
    <property type="protein sequence ID" value="EFI27826.1"/>
    <property type="molecule type" value="Genomic_DNA"/>
</dbReference>
<dbReference type="KEGG" id="cci:CC1G_14315"/>
<feature type="transmembrane region" description="Helical" evidence="7">
    <location>
        <begin position="206"/>
        <end position="227"/>
    </location>
</feature>
<keyword evidence="3 7" id="KW-0812">Transmembrane</keyword>
<feature type="transmembrane region" description="Helical" evidence="7">
    <location>
        <begin position="247"/>
        <end position="266"/>
    </location>
</feature>
<dbReference type="Proteomes" id="UP000001861">
    <property type="component" value="Unassembled WGS sequence"/>
</dbReference>
<dbReference type="PANTHER" id="PTHR43791">
    <property type="entry name" value="PERMEASE-RELATED"/>
    <property type="match status" value="1"/>
</dbReference>
<feature type="region of interest" description="Disordered" evidence="6">
    <location>
        <begin position="1"/>
        <end position="21"/>
    </location>
</feature>
<dbReference type="GO" id="GO:0016020">
    <property type="term" value="C:membrane"/>
    <property type="evidence" value="ECO:0007669"/>
    <property type="project" value="UniProtKB-SubCell"/>
</dbReference>
<dbReference type="InParanoid" id="D6RLX2"/>
<evidence type="ECO:0000256" key="4">
    <source>
        <dbReference type="ARBA" id="ARBA00022989"/>
    </source>
</evidence>
<name>D6RLX2_COPC7</name>
<feature type="transmembrane region" description="Helical" evidence="7">
    <location>
        <begin position="456"/>
        <end position="478"/>
    </location>
</feature>
<comment type="caution">
    <text evidence="8">The sequence shown here is derived from an EMBL/GenBank/DDBJ whole genome shotgun (WGS) entry which is preliminary data.</text>
</comment>
<evidence type="ECO:0000313" key="9">
    <source>
        <dbReference type="Proteomes" id="UP000001861"/>
    </source>
</evidence>
<dbReference type="Gene3D" id="1.20.1250.20">
    <property type="entry name" value="MFS general substrate transporter like domains"/>
    <property type="match status" value="1"/>
</dbReference>
<evidence type="ECO:0000256" key="6">
    <source>
        <dbReference type="SAM" id="MobiDB-lite"/>
    </source>
</evidence>
<feature type="transmembrane region" description="Helical" evidence="7">
    <location>
        <begin position="397"/>
        <end position="416"/>
    </location>
</feature>
<dbReference type="OrthoDB" id="2962993at2759"/>
<evidence type="ECO:0000256" key="2">
    <source>
        <dbReference type="ARBA" id="ARBA00022448"/>
    </source>
</evidence>
<dbReference type="SUPFAM" id="SSF103473">
    <property type="entry name" value="MFS general substrate transporter"/>
    <property type="match status" value="1"/>
</dbReference>
<dbReference type="RefSeq" id="XP_002911320.1">
    <property type="nucleotide sequence ID" value="XM_002911274.1"/>
</dbReference>
<feature type="transmembrane region" description="Helical" evidence="7">
    <location>
        <begin position="156"/>
        <end position="177"/>
    </location>
</feature>
<evidence type="ECO:0000256" key="5">
    <source>
        <dbReference type="ARBA" id="ARBA00023136"/>
    </source>
</evidence>
<evidence type="ECO:0000256" key="7">
    <source>
        <dbReference type="SAM" id="Phobius"/>
    </source>
</evidence>
<dbReference type="AlphaFoldDB" id="D6RLX2"/>
<protein>
    <recommendedName>
        <fullName evidence="10">Major facilitator superfamily (MFS) profile domain-containing protein</fullName>
    </recommendedName>
</protein>
<dbReference type="OMA" id="ITWALIK"/>
<keyword evidence="2" id="KW-0813">Transport</keyword>
<feature type="transmembrane region" description="Helical" evidence="7">
    <location>
        <begin position="98"/>
        <end position="116"/>
    </location>
</feature>
<feature type="transmembrane region" description="Helical" evidence="7">
    <location>
        <begin position="307"/>
        <end position="326"/>
    </location>
</feature>
<dbReference type="GeneID" id="9380244"/>
<keyword evidence="4 7" id="KW-1133">Transmembrane helix</keyword>
<feature type="transmembrane region" description="Helical" evidence="7">
    <location>
        <begin position="490"/>
        <end position="510"/>
    </location>
</feature>
<dbReference type="VEuPathDB" id="FungiDB:CC1G_14315"/>
<evidence type="ECO:0000313" key="8">
    <source>
        <dbReference type="EMBL" id="EFI27826.1"/>
    </source>
</evidence>
<dbReference type="HOGENOM" id="CLU_001265_0_1_1"/>
<sequence>MAPQPEKVTQSHPLSADEIDSEKVEMGLEVIEDVTNSPSKFDSDDDYIIDPIEEKKLLRKLDWILLPMFTAIYCFNFIDRTSIGNARVAGLEEDLGMHGFNLNVALTIFYIFYNLADIPSNLALKHFGSNWLAFLVITFGLVSLFSAFMHNYAGLIASRVFLGLAEGGTLVICVGVYHCKSSSHSSFVYGPELTWDPRKYYRRHELVLRIGIFFGVSPSLAGAFGGLLASGLLRIKDFGIITTWRKIFLIEGIATTLFGILLIFILPEDPTKSKMLNEAERRLALARIDADQVIKNKGKKEKTTWSLIWRSFNFITIACTLCYMMLNMSFQGLSLFLPSVINSLGKYSGYILYVTRIELTKESAVIEVQLRTVPPYIASAVWVILNAYISARIRMRFLPLLYNLALVAAGYAISISTKHSQARYAACFLMLMGASVGGPMIMTWGTDNASPDTMRAVVTAAIPGIGALGAIMAVWTYLPTDAPDYRKGNTANLVSICSISCIVVITAVYIKWENAKRDRGDRDARLDGVSPEKETQMGYRHPRFRYQI</sequence>
<reference evidence="8 9" key="1">
    <citation type="journal article" date="2010" name="Proc. Natl. Acad. Sci. U.S.A.">
        <title>Insights into evolution of multicellular fungi from the assembled chromosomes of the mushroom Coprinopsis cinerea (Coprinus cinereus).</title>
        <authorList>
            <person name="Stajich J.E."/>
            <person name="Wilke S.K."/>
            <person name="Ahren D."/>
            <person name="Au C.H."/>
            <person name="Birren B.W."/>
            <person name="Borodovsky M."/>
            <person name="Burns C."/>
            <person name="Canback B."/>
            <person name="Casselton L.A."/>
            <person name="Cheng C.K."/>
            <person name="Deng J."/>
            <person name="Dietrich F.S."/>
            <person name="Fargo D.C."/>
            <person name="Farman M.L."/>
            <person name="Gathman A.C."/>
            <person name="Goldberg J."/>
            <person name="Guigo R."/>
            <person name="Hoegger P.J."/>
            <person name="Hooker J.B."/>
            <person name="Huggins A."/>
            <person name="James T.Y."/>
            <person name="Kamada T."/>
            <person name="Kilaru S."/>
            <person name="Kodira C."/>
            <person name="Kues U."/>
            <person name="Kupfer D."/>
            <person name="Kwan H.S."/>
            <person name="Lomsadze A."/>
            <person name="Li W."/>
            <person name="Lilly W.W."/>
            <person name="Ma L.J."/>
            <person name="Mackey A.J."/>
            <person name="Manning G."/>
            <person name="Martin F."/>
            <person name="Muraguchi H."/>
            <person name="Natvig D.O."/>
            <person name="Palmerini H."/>
            <person name="Ramesh M.A."/>
            <person name="Rehmeyer C.J."/>
            <person name="Roe B.A."/>
            <person name="Shenoy N."/>
            <person name="Stanke M."/>
            <person name="Ter-Hovhannisyan V."/>
            <person name="Tunlid A."/>
            <person name="Velagapudi R."/>
            <person name="Vision T.J."/>
            <person name="Zeng Q."/>
            <person name="Zolan M.E."/>
            <person name="Pukkila P.J."/>
        </authorList>
    </citation>
    <scope>NUCLEOTIDE SEQUENCE [LARGE SCALE GENOMIC DNA]</scope>
    <source>
        <strain evidence="9">Okayama-7 / 130 / ATCC MYA-4618 / FGSC 9003</strain>
    </source>
</reference>
<evidence type="ECO:0008006" key="10">
    <source>
        <dbReference type="Google" id="ProtNLM"/>
    </source>
</evidence>
<keyword evidence="9" id="KW-1185">Reference proteome</keyword>
<evidence type="ECO:0000256" key="1">
    <source>
        <dbReference type="ARBA" id="ARBA00004141"/>
    </source>
</evidence>
<feature type="transmembrane region" description="Helical" evidence="7">
    <location>
        <begin position="128"/>
        <end position="150"/>
    </location>
</feature>
<accession>D6RLX2</accession>
<dbReference type="GO" id="GO:0022857">
    <property type="term" value="F:transmembrane transporter activity"/>
    <property type="evidence" value="ECO:0007669"/>
    <property type="project" value="InterPro"/>
</dbReference>